<evidence type="ECO:0000313" key="1">
    <source>
        <dbReference type="EMBL" id="GAA0997873.1"/>
    </source>
</evidence>
<protein>
    <recommendedName>
        <fullName evidence="3">Haloacid dehalogenase</fullName>
    </recommendedName>
</protein>
<comment type="caution">
    <text evidence="1">The sequence shown here is derived from an EMBL/GenBank/DDBJ whole genome shotgun (WGS) entry which is preliminary data.</text>
</comment>
<reference evidence="1 2" key="1">
    <citation type="journal article" date="2019" name="Int. J. Syst. Evol. Microbiol.">
        <title>The Global Catalogue of Microorganisms (GCM) 10K type strain sequencing project: providing services to taxonomists for standard genome sequencing and annotation.</title>
        <authorList>
            <consortium name="The Broad Institute Genomics Platform"/>
            <consortium name="The Broad Institute Genome Sequencing Center for Infectious Disease"/>
            <person name="Wu L."/>
            <person name="Ma J."/>
        </authorList>
    </citation>
    <scope>NUCLEOTIDE SEQUENCE [LARGE SCALE GENOMIC DNA]</scope>
    <source>
        <strain evidence="1 2">JCM 11445</strain>
    </source>
</reference>
<accession>A0ABN1SMR3</accession>
<dbReference type="EMBL" id="BAAAIE010000089">
    <property type="protein sequence ID" value="GAA0997873.1"/>
    <property type="molecule type" value="Genomic_DNA"/>
</dbReference>
<organism evidence="1 2">
    <name type="scientific">Streptomyces rhizosphaericus</name>
    <dbReference type="NCBI Taxonomy" id="114699"/>
    <lineage>
        <taxon>Bacteria</taxon>
        <taxon>Bacillati</taxon>
        <taxon>Actinomycetota</taxon>
        <taxon>Actinomycetes</taxon>
        <taxon>Kitasatosporales</taxon>
        <taxon>Streptomycetaceae</taxon>
        <taxon>Streptomyces</taxon>
        <taxon>Streptomyces violaceusniger group</taxon>
    </lineage>
</organism>
<evidence type="ECO:0000313" key="2">
    <source>
        <dbReference type="Proteomes" id="UP001500033"/>
    </source>
</evidence>
<sequence length="56" mass="6000">MSEPGEGGVHGVLFDFAGTLFDDTGVLTAPRLVAKASDRAQVWMKSRPVIDLARGR</sequence>
<evidence type="ECO:0008006" key="3">
    <source>
        <dbReference type="Google" id="ProtNLM"/>
    </source>
</evidence>
<gene>
    <name evidence="1" type="ORF">GCM10009576_084030</name>
</gene>
<proteinExistence type="predicted"/>
<dbReference type="Proteomes" id="UP001500033">
    <property type="component" value="Unassembled WGS sequence"/>
</dbReference>
<keyword evidence="2" id="KW-1185">Reference proteome</keyword>
<name>A0ABN1SMR3_9ACTN</name>